<dbReference type="InterPro" id="IPR015424">
    <property type="entry name" value="PyrdxlP-dep_Trfase"/>
</dbReference>
<dbReference type="SUPFAM" id="SSF53383">
    <property type="entry name" value="PLP-dependent transferases"/>
    <property type="match status" value="1"/>
</dbReference>
<evidence type="ECO:0000259" key="7">
    <source>
        <dbReference type="Pfam" id="PF00155"/>
    </source>
</evidence>
<keyword evidence="6" id="KW-0663">Pyridoxal phosphate</keyword>
<keyword evidence="9" id="KW-1185">Reference proteome</keyword>
<dbReference type="Gene3D" id="3.40.640.10">
    <property type="entry name" value="Type I PLP-dependent aspartate aminotransferase-like (Major domain)"/>
    <property type="match status" value="1"/>
</dbReference>
<dbReference type="InterPro" id="IPR015422">
    <property type="entry name" value="PyrdxlP-dep_Trfase_small"/>
</dbReference>
<protein>
    <submittedName>
        <fullName evidence="8">Aspartate aminotransferase</fullName>
    </submittedName>
</protein>
<dbReference type="InterPro" id="IPR015421">
    <property type="entry name" value="PyrdxlP-dep_Trfase_major"/>
</dbReference>
<dbReference type="Gene3D" id="3.90.1150.10">
    <property type="entry name" value="Aspartate Aminotransferase, domain 1"/>
    <property type="match status" value="1"/>
</dbReference>
<dbReference type="AlphaFoldDB" id="A0A8J6B0I5"/>
<dbReference type="PRINTS" id="PR00799">
    <property type="entry name" value="TRANSAMINASE"/>
</dbReference>
<organism evidence="8 9">
    <name type="scientific">Carpediemonas membranifera</name>
    <dbReference type="NCBI Taxonomy" id="201153"/>
    <lineage>
        <taxon>Eukaryota</taxon>
        <taxon>Metamonada</taxon>
        <taxon>Carpediemonas-like organisms</taxon>
        <taxon>Carpediemonas</taxon>
    </lineage>
</organism>
<evidence type="ECO:0000256" key="3">
    <source>
        <dbReference type="ARBA" id="ARBA00011738"/>
    </source>
</evidence>
<evidence type="ECO:0000313" key="9">
    <source>
        <dbReference type="Proteomes" id="UP000717585"/>
    </source>
</evidence>
<dbReference type="InterPro" id="IPR000796">
    <property type="entry name" value="Asp_trans"/>
</dbReference>
<keyword evidence="4 8" id="KW-0032">Aminotransferase</keyword>
<proteinExistence type="inferred from homology"/>
<dbReference type="GO" id="GO:0006520">
    <property type="term" value="P:amino acid metabolic process"/>
    <property type="evidence" value="ECO:0007669"/>
    <property type="project" value="InterPro"/>
</dbReference>
<name>A0A8J6B0I5_9EUKA</name>
<dbReference type="GO" id="GO:0004069">
    <property type="term" value="F:L-aspartate:2-oxoglutarate aminotransferase activity"/>
    <property type="evidence" value="ECO:0007669"/>
    <property type="project" value="UniProtKB-EC"/>
</dbReference>
<gene>
    <name evidence="8" type="ORF">J8273_7742</name>
</gene>
<reference evidence="8" key="1">
    <citation type="submission" date="2021-05" db="EMBL/GenBank/DDBJ databases">
        <title>A free-living protist that lacks canonical eukaryotic 1 DNA replication and segregation systems.</title>
        <authorList>
            <person name="Salas-Leiva D.E."/>
            <person name="Tromer E.C."/>
            <person name="Curtis B.A."/>
            <person name="Jerlstrom-Hultqvist J."/>
            <person name="Kolisko M."/>
            <person name="Yi Z."/>
            <person name="Salas-Leiva J.S."/>
            <person name="Gallot-Lavallee L."/>
            <person name="Kops G.J.P.L."/>
            <person name="Archibald J.M."/>
            <person name="Simpson A.G.B."/>
            <person name="Roger A.J."/>
        </authorList>
    </citation>
    <scope>NUCLEOTIDE SEQUENCE</scope>
    <source>
        <strain evidence="8">BICM</strain>
    </source>
</reference>
<dbReference type="InterPro" id="IPR004839">
    <property type="entry name" value="Aminotransferase_I/II_large"/>
</dbReference>
<evidence type="ECO:0000256" key="2">
    <source>
        <dbReference type="ARBA" id="ARBA00007441"/>
    </source>
</evidence>
<comment type="subunit">
    <text evidence="3">Homodimer.</text>
</comment>
<sequence>MSLFTSIPSYSVDEVVDLHDQYLSDPNGRKLWLLADIFNDTAAVFPSYQSIRHAEGELFTSEAGKDHIPSLGLTTFLEASSKLLFGPIYSTVRNRTASVQQTGFTGAVRMAFDFIHDHMPDALVILPADTLPTYTTIHKKVMGHQGLNTYTTTHTGFVVDVEPMLADLQHAPAGSVVVLHTHAHSPTGFDIPDSAWSRVLDVVEQRGLIPLFDSVFTGMASGSMGHDSRVIRAAVARGMPMMIAQSFTHSMGLFGERPAALHIVTPGPETKAQVEAQLTDLVEATRHAPACHGAYIVEKVLSTTHLREQWEQDVHAAADRLRAVRLMLYDALKKAEVNLLHANEHIRNQTGAFVTTGLTPGQVRAMRENHSIYMTESAWISLAGLDGERVDYLVESLAAAMKESPPQEGGGVYELPDVCDSPTQYIA</sequence>
<evidence type="ECO:0000256" key="5">
    <source>
        <dbReference type="ARBA" id="ARBA00022679"/>
    </source>
</evidence>
<feature type="domain" description="Aminotransferase class I/classII large" evidence="7">
    <location>
        <begin position="50"/>
        <end position="397"/>
    </location>
</feature>
<dbReference type="PANTHER" id="PTHR11879">
    <property type="entry name" value="ASPARTATE AMINOTRANSFERASE"/>
    <property type="match status" value="1"/>
</dbReference>
<evidence type="ECO:0000256" key="1">
    <source>
        <dbReference type="ARBA" id="ARBA00001933"/>
    </source>
</evidence>
<dbReference type="OrthoDB" id="6752799at2759"/>
<dbReference type="PANTHER" id="PTHR11879:SF22">
    <property type="entry name" value="ASPARTATE AMINOTRANSFERASE, MITOCHONDRIAL"/>
    <property type="match status" value="1"/>
</dbReference>
<accession>A0A8J6B0I5</accession>
<dbReference type="GO" id="GO:0030170">
    <property type="term" value="F:pyridoxal phosphate binding"/>
    <property type="evidence" value="ECO:0007669"/>
    <property type="project" value="InterPro"/>
</dbReference>
<evidence type="ECO:0000313" key="8">
    <source>
        <dbReference type="EMBL" id="KAG9390392.1"/>
    </source>
</evidence>
<dbReference type="Pfam" id="PF00155">
    <property type="entry name" value="Aminotran_1_2"/>
    <property type="match status" value="1"/>
</dbReference>
<evidence type="ECO:0000256" key="6">
    <source>
        <dbReference type="ARBA" id="ARBA00022898"/>
    </source>
</evidence>
<comment type="caution">
    <text evidence="8">The sequence shown here is derived from an EMBL/GenBank/DDBJ whole genome shotgun (WGS) entry which is preliminary data.</text>
</comment>
<dbReference type="EMBL" id="JAHDYR010000064">
    <property type="protein sequence ID" value="KAG9390392.1"/>
    <property type="molecule type" value="Genomic_DNA"/>
</dbReference>
<keyword evidence="5" id="KW-0808">Transferase</keyword>
<evidence type="ECO:0000256" key="4">
    <source>
        <dbReference type="ARBA" id="ARBA00022576"/>
    </source>
</evidence>
<comment type="similarity">
    <text evidence="2">Belongs to the class-I pyridoxal-phosphate-dependent aminotransferase family.</text>
</comment>
<dbReference type="Proteomes" id="UP000717585">
    <property type="component" value="Unassembled WGS sequence"/>
</dbReference>
<comment type="cofactor">
    <cofactor evidence="1">
        <name>pyridoxal 5'-phosphate</name>
        <dbReference type="ChEBI" id="CHEBI:597326"/>
    </cofactor>
</comment>